<proteinExistence type="predicted"/>
<reference evidence="3" key="1">
    <citation type="submission" date="2020-10" db="EMBL/GenBank/DDBJ databases">
        <authorList>
            <person name="Gilroy R."/>
        </authorList>
    </citation>
    <scope>NUCLEOTIDE SEQUENCE</scope>
    <source>
        <strain evidence="3">B3-1481</strain>
    </source>
</reference>
<dbReference type="EMBL" id="JADILW010000010">
    <property type="protein sequence ID" value="MBO8479637.1"/>
    <property type="molecule type" value="Genomic_DNA"/>
</dbReference>
<comment type="caution">
    <text evidence="3">The sequence shown here is derived from an EMBL/GenBank/DDBJ whole genome shotgun (WGS) entry which is preliminary data.</text>
</comment>
<evidence type="ECO:0000313" key="4">
    <source>
        <dbReference type="Proteomes" id="UP000823769"/>
    </source>
</evidence>
<dbReference type="SUPFAM" id="SSF56925">
    <property type="entry name" value="OMPA-like"/>
    <property type="match status" value="1"/>
</dbReference>
<feature type="signal peptide" evidence="1">
    <location>
        <begin position="1"/>
        <end position="20"/>
    </location>
</feature>
<sequence length="207" mass="21814">MKKLILSLAIAAIAAGSAMAQVSVGAGYLNQTSKSSLSESSSSKGSSDGFYVGAAFSCPIIAGLSVDPGVYYGFLTSSTDVNIAGFELANGKTQSHYLMIPIDLRYSFHALDFLDVFALAGPRFNVGLASTTTVSALGDAVEQKVDNYGENSSLQRFDFGLGVGIGFDLFQMVRIKVGYDWGLLDVNKTDAVTTNNSMLHAGVAFLF</sequence>
<evidence type="ECO:0000256" key="1">
    <source>
        <dbReference type="SAM" id="SignalP"/>
    </source>
</evidence>
<feature type="domain" description="Outer membrane protein beta-barrel" evidence="2">
    <location>
        <begin position="19"/>
        <end position="186"/>
    </location>
</feature>
<dbReference type="InterPro" id="IPR025665">
    <property type="entry name" value="Beta-barrel_OMP_2"/>
</dbReference>
<dbReference type="InterPro" id="IPR011250">
    <property type="entry name" value="OMP/PagP_B-barrel"/>
</dbReference>
<dbReference type="Proteomes" id="UP000823769">
    <property type="component" value="Unassembled WGS sequence"/>
</dbReference>
<organism evidence="3 4">
    <name type="scientific">Candidatus Cryptobacteroides avistercoris</name>
    <dbReference type="NCBI Taxonomy" id="2840758"/>
    <lineage>
        <taxon>Bacteria</taxon>
        <taxon>Pseudomonadati</taxon>
        <taxon>Bacteroidota</taxon>
        <taxon>Bacteroidia</taxon>
        <taxon>Bacteroidales</taxon>
        <taxon>Candidatus Cryptobacteroides</taxon>
    </lineage>
</organism>
<reference evidence="3" key="2">
    <citation type="journal article" date="2021" name="PeerJ">
        <title>Extensive microbial diversity within the chicken gut microbiome revealed by metagenomics and culture.</title>
        <authorList>
            <person name="Gilroy R."/>
            <person name="Ravi A."/>
            <person name="Getino M."/>
            <person name="Pursley I."/>
            <person name="Horton D.L."/>
            <person name="Alikhan N.F."/>
            <person name="Baker D."/>
            <person name="Gharbi K."/>
            <person name="Hall N."/>
            <person name="Watson M."/>
            <person name="Adriaenssens E.M."/>
            <person name="Foster-Nyarko E."/>
            <person name="Jarju S."/>
            <person name="Secka A."/>
            <person name="Antonio M."/>
            <person name="Oren A."/>
            <person name="Chaudhuri R.R."/>
            <person name="La Ragione R."/>
            <person name="Hildebrand F."/>
            <person name="Pallen M.J."/>
        </authorList>
    </citation>
    <scope>NUCLEOTIDE SEQUENCE</scope>
    <source>
        <strain evidence="3">B3-1481</strain>
    </source>
</reference>
<keyword evidence="1" id="KW-0732">Signal</keyword>
<dbReference type="AlphaFoldDB" id="A0A9D9IVZ3"/>
<accession>A0A9D9IVZ3</accession>
<protein>
    <submittedName>
        <fullName evidence="3">Outer membrane beta-barrel protein</fullName>
    </submittedName>
</protein>
<evidence type="ECO:0000259" key="2">
    <source>
        <dbReference type="Pfam" id="PF13568"/>
    </source>
</evidence>
<dbReference type="Pfam" id="PF13568">
    <property type="entry name" value="OMP_b-brl_2"/>
    <property type="match status" value="1"/>
</dbReference>
<name>A0A9D9IVZ3_9BACT</name>
<gene>
    <name evidence="3" type="ORF">IAB76_00790</name>
</gene>
<feature type="chain" id="PRO_5039396586" evidence="1">
    <location>
        <begin position="21"/>
        <end position="207"/>
    </location>
</feature>
<evidence type="ECO:0000313" key="3">
    <source>
        <dbReference type="EMBL" id="MBO8479637.1"/>
    </source>
</evidence>